<keyword evidence="3" id="KW-1185">Reference proteome</keyword>
<dbReference type="AlphaFoldDB" id="A0A6A6XGV8"/>
<feature type="compositionally biased region" description="Basic residues" evidence="1">
    <location>
        <begin position="170"/>
        <end position="180"/>
    </location>
</feature>
<organism evidence="2 3">
    <name type="scientific">Melanomma pulvis-pyrius CBS 109.77</name>
    <dbReference type="NCBI Taxonomy" id="1314802"/>
    <lineage>
        <taxon>Eukaryota</taxon>
        <taxon>Fungi</taxon>
        <taxon>Dikarya</taxon>
        <taxon>Ascomycota</taxon>
        <taxon>Pezizomycotina</taxon>
        <taxon>Dothideomycetes</taxon>
        <taxon>Pleosporomycetidae</taxon>
        <taxon>Pleosporales</taxon>
        <taxon>Melanommataceae</taxon>
        <taxon>Melanomma</taxon>
    </lineage>
</organism>
<protein>
    <submittedName>
        <fullName evidence="2">Uncharacterized protein</fullName>
    </submittedName>
</protein>
<reference evidence="2" key="1">
    <citation type="journal article" date="2020" name="Stud. Mycol.">
        <title>101 Dothideomycetes genomes: a test case for predicting lifestyles and emergence of pathogens.</title>
        <authorList>
            <person name="Haridas S."/>
            <person name="Albert R."/>
            <person name="Binder M."/>
            <person name="Bloem J."/>
            <person name="Labutti K."/>
            <person name="Salamov A."/>
            <person name="Andreopoulos B."/>
            <person name="Baker S."/>
            <person name="Barry K."/>
            <person name="Bills G."/>
            <person name="Bluhm B."/>
            <person name="Cannon C."/>
            <person name="Castanera R."/>
            <person name="Culley D."/>
            <person name="Daum C."/>
            <person name="Ezra D."/>
            <person name="Gonzalez J."/>
            <person name="Henrissat B."/>
            <person name="Kuo A."/>
            <person name="Liang C."/>
            <person name="Lipzen A."/>
            <person name="Lutzoni F."/>
            <person name="Magnuson J."/>
            <person name="Mondo S."/>
            <person name="Nolan M."/>
            <person name="Ohm R."/>
            <person name="Pangilinan J."/>
            <person name="Park H.-J."/>
            <person name="Ramirez L."/>
            <person name="Alfaro M."/>
            <person name="Sun H."/>
            <person name="Tritt A."/>
            <person name="Yoshinaga Y."/>
            <person name="Zwiers L.-H."/>
            <person name="Turgeon B."/>
            <person name="Goodwin S."/>
            <person name="Spatafora J."/>
            <person name="Crous P."/>
            <person name="Grigoriev I."/>
        </authorList>
    </citation>
    <scope>NUCLEOTIDE SEQUENCE</scope>
    <source>
        <strain evidence="2">CBS 109.77</strain>
    </source>
</reference>
<sequence length="192" mass="20527">MSGRLTLQARSSRGSAKNRGNDPGSDPEPPMAPPVIILSASEGLGFGENQGPEFSDPHSETKPRPPTNSRYNLRRQSIKETATEPDPSPEPEPEPESAPPIIILPKRPASSSPSRSTSPPISDSPTRTRKMGSKSSKVSPSSHHGHSKLQPATANSDKAQMKEPPNYYSRRSKSMRRKAGRNSLGGSPATTG</sequence>
<evidence type="ECO:0000313" key="3">
    <source>
        <dbReference type="Proteomes" id="UP000799757"/>
    </source>
</evidence>
<feature type="compositionally biased region" description="Low complexity" evidence="1">
    <location>
        <begin position="133"/>
        <end position="142"/>
    </location>
</feature>
<dbReference type="OrthoDB" id="3788029at2759"/>
<dbReference type="EMBL" id="MU001868">
    <property type="protein sequence ID" value="KAF2795135.1"/>
    <property type="molecule type" value="Genomic_DNA"/>
</dbReference>
<feature type="region of interest" description="Disordered" evidence="1">
    <location>
        <begin position="1"/>
        <end position="192"/>
    </location>
</feature>
<evidence type="ECO:0000256" key="1">
    <source>
        <dbReference type="SAM" id="MobiDB-lite"/>
    </source>
</evidence>
<name>A0A6A6XGV8_9PLEO</name>
<evidence type="ECO:0000313" key="2">
    <source>
        <dbReference type="EMBL" id="KAF2795135.1"/>
    </source>
</evidence>
<dbReference type="Proteomes" id="UP000799757">
    <property type="component" value="Unassembled WGS sequence"/>
</dbReference>
<feature type="compositionally biased region" description="Low complexity" evidence="1">
    <location>
        <begin position="105"/>
        <end position="125"/>
    </location>
</feature>
<accession>A0A6A6XGV8</accession>
<gene>
    <name evidence="2" type="ORF">K505DRAFT_360462</name>
</gene>
<proteinExistence type="predicted"/>